<dbReference type="EMBL" id="AP019846">
    <property type="protein sequence ID" value="BBM59215.1"/>
    <property type="molecule type" value="Genomic_DNA"/>
</dbReference>
<dbReference type="Gene3D" id="1.20.1270.180">
    <property type="match status" value="1"/>
</dbReference>
<dbReference type="Pfam" id="PF07007">
    <property type="entry name" value="LprI"/>
    <property type="match status" value="1"/>
</dbReference>
<dbReference type="KEGG" id="lhg:JMUB5056_0799"/>
<sequence>MKKIILTIIVLIAGIIGCSKSSENKSFEKKIDDKQTVSNISENNVQNQNSNKNYEISLKKRIEDIQKEVQPGLDSGVTADMNNAVSKQEELLEAEMKKVYGLLEAKLSDSEKAKLKKEQEDWKKEVEKNADEATKEVEGGTISGVMGGNAWVTKTEERALELAKRYDLLNNK</sequence>
<evidence type="ECO:0000313" key="4">
    <source>
        <dbReference type="Proteomes" id="UP000321561"/>
    </source>
</evidence>
<dbReference type="OrthoDB" id="82379at2"/>
<organism evidence="3 4">
    <name type="scientific">Leptotrichia hongkongensis</name>
    <dbReference type="NCBI Taxonomy" id="554406"/>
    <lineage>
        <taxon>Bacteria</taxon>
        <taxon>Fusobacteriati</taxon>
        <taxon>Fusobacteriota</taxon>
        <taxon>Fusobacteriia</taxon>
        <taxon>Fusobacteriales</taxon>
        <taxon>Leptotrichiaceae</taxon>
        <taxon>Leptotrichia</taxon>
    </lineage>
</organism>
<dbReference type="InterPro" id="IPR009739">
    <property type="entry name" value="LprI-like_N"/>
</dbReference>
<feature type="compositionally biased region" description="Basic and acidic residues" evidence="1">
    <location>
        <begin position="118"/>
        <end position="138"/>
    </location>
</feature>
<proteinExistence type="predicted"/>
<name>A0A510LAK3_9FUSO</name>
<dbReference type="PANTHER" id="PTHR39176:SF1">
    <property type="entry name" value="PERIPLASMIC PROTEIN"/>
    <property type="match status" value="1"/>
</dbReference>
<evidence type="ECO:0000259" key="2">
    <source>
        <dbReference type="Pfam" id="PF07007"/>
    </source>
</evidence>
<accession>A0A510LAK3</accession>
<dbReference type="RefSeq" id="WP_147005296.1">
    <property type="nucleotide sequence ID" value="NZ_AP019846.1"/>
</dbReference>
<dbReference type="PANTHER" id="PTHR39176">
    <property type="entry name" value="PERIPLASMIC PROTEIN-RELATED"/>
    <property type="match status" value="1"/>
</dbReference>
<protein>
    <recommendedName>
        <fullName evidence="2">Lysozyme inhibitor LprI-like N-terminal domain-containing protein</fullName>
    </recommendedName>
</protein>
<dbReference type="AlphaFoldDB" id="A0A510LAK3"/>
<evidence type="ECO:0000313" key="3">
    <source>
        <dbReference type="EMBL" id="BBM59215.1"/>
    </source>
</evidence>
<feature type="region of interest" description="Disordered" evidence="1">
    <location>
        <begin position="118"/>
        <end position="147"/>
    </location>
</feature>
<reference evidence="3 4" key="1">
    <citation type="submission" date="2019-07" db="EMBL/GenBank/DDBJ databases">
        <title>Complete Genome Sequence of Leptotrichia hongkongensis Strain JMUB5056.</title>
        <authorList>
            <person name="Watanabe S."/>
            <person name="Cui L."/>
        </authorList>
    </citation>
    <scope>NUCLEOTIDE SEQUENCE [LARGE SCALE GENOMIC DNA]</scope>
    <source>
        <strain evidence="3 4">JMUB5056</strain>
    </source>
</reference>
<feature type="domain" description="Lysozyme inhibitor LprI-like N-terminal" evidence="2">
    <location>
        <begin position="76"/>
        <end position="162"/>
    </location>
</feature>
<evidence type="ECO:0000256" key="1">
    <source>
        <dbReference type="SAM" id="MobiDB-lite"/>
    </source>
</evidence>
<dbReference type="PROSITE" id="PS51257">
    <property type="entry name" value="PROKAR_LIPOPROTEIN"/>
    <property type="match status" value="1"/>
</dbReference>
<dbReference type="Proteomes" id="UP000321561">
    <property type="component" value="Chromosome"/>
</dbReference>
<gene>
    <name evidence="3" type="ORF">JMUB5056_0799</name>
</gene>